<gene>
    <name evidence="2" type="ORF">CPELLU_LOCUS20091</name>
</gene>
<evidence type="ECO:0000256" key="1">
    <source>
        <dbReference type="SAM" id="MobiDB-lite"/>
    </source>
</evidence>
<dbReference type="EMBL" id="CAJVQA010055766">
    <property type="protein sequence ID" value="CAG8825381.1"/>
    <property type="molecule type" value="Genomic_DNA"/>
</dbReference>
<evidence type="ECO:0000313" key="2">
    <source>
        <dbReference type="EMBL" id="CAG8825381.1"/>
    </source>
</evidence>
<dbReference type="OrthoDB" id="2446762at2759"/>
<feature type="non-terminal residue" evidence="2">
    <location>
        <position position="78"/>
    </location>
</feature>
<proteinExistence type="predicted"/>
<keyword evidence="3" id="KW-1185">Reference proteome</keyword>
<feature type="region of interest" description="Disordered" evidence="1">
    <location>
        <begin position="59"/>
        <end position="78"/>
    </location>
</feature>
<sequence>DMVNLLALCEVITRHFSGAMYPTISLIYPYMQLLKQKFAPTGNNTINDYMNLIYGPEDIDTTDKTDNSTNSNIEDSDA</sequence>
<feature type="non-terminal residue" evidence="2">
    <location>
        <position position="1"/>
    </location>
</feature>
<evidence type="ECO:0000313" key="3">
    <source>
        <dbReference type="Proteomes" id="UP000789759"/>
    </source>
</evidence>
<dbReference type="AlphaFoldDB" id="A0A9N9KE00"/>
<name>A0A9N9KE00_9GLOM</name>
<organism evidence="2 3">
    <name type="scientific">Cetraspora pellucida</name>
    <dbReference type="NCBI Taxonomy" id="1433469"/>
    <lineage>
        <taxon>Eukaryota</taxon>
        <taxon>Fungi</taxon>
        <taxon>Fungi incertae sedis</taxon>
        <taxon>Mucoromycota</taxon>
        <taxon>Glomeromycotina</taxon>
        <taxon>Glomeromycetes</taxon>
        <taxon>Diversisporales</taxon>
        <taxon>Gigasporaceae</taxon>
        <taxon>Cetraspora</taxon>
    </lineage>
</organism>
<feature type="compositionally biased region" description="Low complexity" evidence="1">
    <location>
        <begin position="67"/>
        <end position="78"/>
    </location>
</feature>
<accession>A0A9N9KE00</accession>
<comment type="caution">
    <text evidence="2">The sequence shown here is derived from an EMBL/GenBank/DDBJ whole genome shotgun (WGS) entry which is preliminary data.</text>
</comment>
<protein>
    <submittedName>
        <fullName evidence="2">19504_t:CDS:1</fullName>
    </submittedName>
</protein>
<reference evidence="2" key="1">
    <citation type="submission" date="2021-06" db="EMBL/GenBank/DDBJ databases">
        <authorList>
            <person name="Kallberg Y."/>
            <person name="Tangrot J."/>
            <person name="Rosling A."/>
        </authorList>
    </citation>
    <scope>NUCLEOTIDE SEQUENCE</scope>
    <source>
        <strain evidence="2">FL966</strain>
    </source>
</reference>
<dbReference type="Proteomes" id="UP000789759">
    <property type="component" value="Unassembled WGS sequence"/>
</dbReference>